<name>A0ABU6C4M9_9ACTN</name>
<sequence length="306" mass="34151">MTRTPHTHTHFVPHTNEDLANQILGMIAQHRMVTVQQLHTVLLPGRRRENLSRALTKLRHAQLADYTVLPASSGTRAWYLTEFGAETTRHLPQMQDRPPYPITSTSAASLRTPHTLTVVRAHAAFAATARTRGDEHGPWDWTPEVAHNLGDGERVIADALMYYTHHTPTGQRTKYRAFVEVDRATMSSERLASKLIDYARFYIHEPQAVGAQRRSRQAALGGPAWLRWYPAFPRILFILTGAGPTALANRIDDLKAMVSEHPTVAALARTVPIGAAVLEDIETLGVDAPVWHCLRGHDGARPWTDL</sequence>
<reference evidence="1 2" key="1">
    <citation type="submission" date="2022-10" db="EMBL/GenBank/DDBJ databases">
        <authorList>
            <person name="Xie J."/>
            <person name="Shen N."/>
        </authorList>
    </citation>
    <scope>NUCLEOTIDE SEQUENCE [LARGE SCALE GENOMIC DNA]</scope>
    <source>
        <strain evidence="1 2">DSM 41681</strain>
    </source>
</reference>
<keyword evidence="2" id="KW-1185">Reference proteome</keyword>
<gene>
    <name evidence="1" type="ORF">OKJ48_02675</name>
</gene>
<dbReference type="Pfam" id="PF13814">
    <property type="entry name" value="Replic_Relax"/>
    <property type="match status" value="1"/>
</dbReference>
<dbReference type="Proteomes" id="UP001352223">
    <property type="component" value="Unassembled WGS sequence"/>
</dbReference>
<dbReference type="EMBL" id="JAOZYB010000007">
    <property type="protein sequence ID" value="MEB3959166.1"/>
    <property type="molecule type" value="Genomic_DNA"/>
</dbReference>
<accession>A0ABU6C4M9</accession>
<proteinExistence type="predicted"/>
<dbReference type="InterPro" id="IPR025855">
    <property type="entry name" value="Replic_Relax"/>
</dbReference>
<protein>
    <submittedName>
        <fullName evidence="1">Replication-relaxation family protein</fullName>
    </submittedName>
</protein>
<comment type="caution">
    <text evidence="1">The sequence shown here is derived from an EMBL/GenBank/DDBJ whole genome shotgun (WGS) entry which is preliminary data.</text>
</comment>
<organism evidence="1 2">
    <name type="scientific">Streptomyces kunmingensis</name>
    <dbReference type="NCBI Taxonomy" id="68225"/>
    <lineage>
        <taxon>Bacteria</taxon>
        <taxon>Bacillati</taxon>
        <taxon>Actinomycetota</taxon>
        <taxon>Actinomycetes</taxon>
        <taxon>Kitasatosporales</taxon>
        <taxon>Streptomycetaceae</taxon>
        <taxon>Streptomyces</taxon>
    </lineage>
</organism>
<dbReference type="RefSeq" id="WP_324766151.1">
    <property type="nucleotide sequence ID" value="NZ_BAAATS010000073.1"/>
</dbReference>
<evidence type="ECO:0000313" key="1">
    <source>
        <dbReference type="EMBL" id="MEB3959166.1"/>
    </source>
</evidence>
<evidence type="ECO:0000313" key="2">
    <source>
        <dbReference type="Proteomes" id="UP001352223"/>
    </source>
</evidence>